<dbReference type="PROSITE" id="PS50105">
    <property type="entry name" value="SAM_DOMAIN"/>
    <property type="match status" value="1"/>
</dbReference>
<comment type="caution">
    <text evidence="4">The sequence shown here is derived from an EMBL/GenBank/DDBJ whole genome shotgun (WGS) entry which is preliminary data.</text>
</comment>
<dbReference type="EMBL" id="BKCP01001336">
    <property type="protein sequence ID" value="GER26992.1"/>
    <property type="molecule type" value="Genomic_DNA"/>
</dbReference>
<reference evidence="5" key="1">
    <citation type="journal article" date="2019" name="Curr. Biol.">
        <title>Genome Sequence of Striga asiatica Provides Insight into the Evolution of Plant Parasitism.</title>
        <authorList>
            <person name="Yoshida S."/>
            <person name="Kim S."/>
            <person name="Wafula E.K."/>
            <person name="Tanskanen J."/>
            <person name="Kim Y.M."/>
            <person name="Honaas L."/>
            <person name="Yang Z."/>
            <person name="Spallek T."/>
            <person name="Conn C.E."/>
            <person name="Ichihashi Y."/>
            <person name="Cheong K."/>
            <person name="Cui S."/>
            <person name="Der J.P."/>
            <person name="Gundlach H."/>
            <person name="Jiao Y."/>
            <person name="Hori C."/>
            <person name="Ishida J.K."/>
            <person name="Kasahara H."/>
            <person name="Kiba T."/>
            <person name="Kim M.S."/>
            <person name="Koo N."/>
            <person name="Laohavisit A."/>
            <person name="Lee Y.H."/>
            <person name="Lumba S."/>
            <person name="McCourt P."/>
            <person name="Mortimer J.C."/>
            <person name="Mutuku J.M."/>
            <person name="Nomura T."/>
            <person name="Sasaki-Sekimoto Y."/>
            <person name="Seto Y."/>
            <person name="Wang Y."/>
            <person name="Wakatake T."/>
            <person name="Sakakibara H."/>
            <person name="Demura T."/>
            <person name="Yamaguchi S."/>
            <person name="Yoneyama K."/>
            <person name="Manabe R.I."/>
            <person name="Nelson D.C."/>
            <person name="Schulman A.H."/>
            <person name="Timko M.P."/>
            <person name="dePamphilis C.W."/>
            <person name="Choi D."/>
            <person name="Shirasu K."/>
        </authorList>
    </citation>
    <scope>NUCLEOTIDE SEQUENCE [LARGE SCALE GENOMIC DNA]</scope>
    <source>
        <strain evidence="5">cv. UVA1</strain>
    </source>
</reference>
<dbReference type="InterPro" id="IPR001660">
    <property type="entry name" value="SAM"/>
</dbReference>
<feature type="compositionally biased region" description="Polar residues" evidence="2">
    <location>
        <begin position="104"/>
        <end position="115"/>
    </location>
</feature>
<dbReference type="Pfam" id="PF07647">
    <property type="entry name" value="SAM_2"/>
    <property type="match status" value="1"/>
</dbReference>
<feature type="compositionally biased region" description="Polar residues" evidence="2">
    <location>
        <begin position="70"/>
        <end position="82"/>
    </location>
</feature>
<sequence>MFMKLEKTAPQCNCSNFEDYAGDTQQMVKQKPRITRREHTKNQQEDWTLVKKQKITILIPPLPSIGEDQLQANPANCSSQSYEETRKSKSLSPKPCNLAFQKPSGFSNRTASDNSPPCGEGKGKSVIFCDGSAIPDRRMRASYLEKKLKRAGGLENWLLSHGLGHFVRVFRARSVNKFQLANLTMKKLKDMGTEAVGPRRKLMHAIDCLCEPHCFLQFSGVF</sequence>
<feature type="region of interest" description="Disordered" evidence="2">
    <location>
        <begin position="64"/>
        <end position="121"/>
    </location>
</feature>
<protein>
    <submittedName>
        <fullName evidence="4">Sterile alpha motif (SAM) domain-containing protein</fullName>
    </submittedName>
</protein>
<evidence type="ECO:0000256" key="2">
    <source>
        <dbReference type="SAM" id="MobiDB-lite"/>
    </source>
</evidence>
<dbReference type="PANTHER" id="PTHR10627:SF68">
    <property type="entry name" value="F26K24.15 PROTEIN-RELATED"/>
    <property type="match status" value="1"/>
</dbReference>
<dbReference type="OrthoDB" id="271862at2759"/>
<dbReference type="PANTHER" id="PTHR10627">
    <property type="entry name" value="SCP160"/>
    <property type="match status" value="1"/>
</dbReference>
<evidence type="ECO:0000313" key="4">
    <source>
        <dbReference type="EMBL" id="GER26992.1"/>
    </source>
</evidence>
<name>A0A5A7P2L1_STRAF</name>
<keyword evidence="1" id="KW-0677">Repeat</keyword>
<dbReference type="Proteomes" id="UP000325081">
    <property type="component" value="Unassembled WGS sequence"/>
</dbReference>
<dbReference type="SUPFAM" id="SSF47769">
    <property type="entry name" value="SAM/Pointed domain"/>
    <property type="match status" value="1"/>
</dbReference>
<organism evidence="4 5">
    <name type="scientific">Striga asiatica</name>
    <name type="common">Asiatic witchweed</name>
    <name type="synonym">Buchnera asiatica</name>
    <dbReference type="NCBI Taxonomy" id="4170"/>
    <lineage>
        <taxon>Eukaryota</taxon>
        <taxon>Viridiplantae</taxon>
        <taxon>Streptophyta</taxon>
        <taxon>Embryophyta</taxon>
        <taxon>Tracheophyta</taxon>
        <taxon>Spermatophyta</taxon>
        <taxon>Magnoliopsida</taxon>
        <taxon>eudicotyledons</taxon>
        <taxon>Gunneridae</taxon>
        <taxon>Pentapetalae</taxon>
        <taxon>asterids</taxon>
        <taxon>lamiids</taxon>
        <taxon>Lamiales</taxon>
        <taxon>Orobanchaceae</taxon>
        <taxon>Buchnereae</taxon>
        <taxon>Striga</taxon>
    </lineage>
</organism>
<dbReference type="Gene3D" id="1.10.150.50">
    <property type="entry name" value="Transcription Factor, Ets-1"/>
    <property type="match status" value="1"/>
</dbReference>
<evidence type="ECO:0000313" key="5">
    <source>
        <dbReference type="Proteomes" id="UP000325081"/>
    </source>
</evidence>
<dbReference type="InterPro" id="IPR013761">
    <property type="entry name" value="SAM/pointed_sf"/>
</dbReference>
<accession>A0A5A7P2L1</accession>
<feature type="domain" description="SAM" evidence="3">
    <location>
        <begin position="154"/>
        <end position="212"/>
    </location>
</feature>
<keyword evidence="5" id="KW-1185">Reference proteome</keyword>
<dbReference type="SMART" id="SM00454">
    <property type="entry name" value="SAM"/>
    <property type="match status" value="1"/>
</dbReference>
<dbReference type="CDD" id="cd09487">
    <property type="entry name" value="SAM_superfamily"/>
    <property type="match status" value="1"/>
</dbReference>
<gene>
    <name evidence="4" type="ORF">STAS_02672</name>
</gene>
<evidence type="ECO:0000256" key="1">
    <source>
        <dbReference type="ARBA" id="ARBA00022737"/>
    </source>
</evidence>
<dbReference type="AlphaFoldDB" id="A0A5A7P2L1"/>
<evidence type="ECO:0000259" key="3">
    <source>
        <dbReference type="PROSITE" id="PS50105"/>
    </source>
</evidence>
<proteinExistence type="predicted"/>